<dbReference type="GO" id="GO:0005096">
    <property type="term" value="F:GTPase activator activity"/>
    <property type="evidence" value="ECO:0007669"/>
    <property type="project" value="TreeGrafter"/>
</dbReference>
<feature type="repeat" description="WD" evidence="14">
    <location>
        <begin position="232"/>
        <end position="273"/>
    </location>
</feature>
<accession>Q4REI6</accession>
<dbReference type="KEGG" id="tng:GSTEN00035750G001"/>
<dbReference type="AlphaFoldDB" id="Q4REI6"/>
<dbReference type="InterPro" id="IPR001680">
    <property type="entry name" value="WD40_rpt"/>
</dbReference>
<evidence type="ECO:0000256" key="6">
    <source>
        <dbReference type="ARBA" id="ARBA00022483"/>
    </source>
</evidence>
<keyword evidence="5" id="KW-1003">Cell membrane</keyword>
<dbReference type="FunFam" id="2.130.10.10:FF:000521">
    <property type="entry name" value="syntaxin-binding protein 5-like isoform X1"/>
    <property type="match status" value="1"/>
</dbReference>
<feature type="compositionally biased region" description="Polar residues" evidence="16">
    <location>
        <begin position="671"/>
        <end position="683"/>
    </location>
</feature>
<dbReference type="GO" id="GO:0031201">
    <property type="term" value="C:SNARE complex"/>
    <property type="evidence" value="ECO:0007669"/>
    <property type="project" value="TreeGrafter"/>
</dbReference>
<dbReference type="GO" id="GO:0045159">
    <property type="term" value="F:myosin II binding"/>
    <property type="evidence" value="ECO:0007669"/>
    <property type="project" value="TreeGrafter"/>
</dbReference>
<feature type="region of interest" description="Disordered" evidence="16">
    <location>
        <begin position="719"/>
        <end position="779"/>
    </location>
</feature>
<feature type="compositionally biased region" description="Low complexity" evidence="16">
    <location>
        <begin position="767"/>
        <end position="777"/>
    </location>
</feature>
<evidence type="ECO:0000256" key="9">
    <source>
        <dbReference type="ARBA" id="ARBA00022737"/>
    </source>
</evidence>
<dbReference type="PROSITE" id="PS50892">
    <property type="entry name" value="V_SNARE"/>
    <property type="match status" value="1"/>
</dbReference>
<dbReference type="GO" id="GO:0015031">
    <property type="term" value="P:protein transport"/>
    <property type="evidence" value="ECO:0007669"/>
    <property type="project" value="UniProtKB-KW"/>
</dbReference>
<evidence type="ECO:0000256" key="8">
    <source>
        <dbReference type="ARBA" id="ARBA00022574"/>
    </source>
</evidence>
<evidence type="ECO:0000259" key="17">
    <source>
        <dbReference type="PROSITE" id="PS50892"/>
    </source>
</evidence>
<evidence type="ECO:0000256" key="13">
    <source>
        <dbReference type="ARBA" id="ARBA00067543"/>
    </source>
</evidence>
<dbReference type="Gene3D" id="2.130.10.10">
    <property type="entry name" value="YVTN repeat-like/Quinoprotein amine dehydrogenase"/>
    <property type="match status" value="3"/>
</dbReference>
<keyword evidence="9" id="KW-0677">Repeat</keyword>
<evidence type="ECO:0000256" key="12">
    <source>
        <dbReference type="ARBA" id="ARBA00023136"/>
    </source>
</evidence>
<dbReference type="InterPro" id="IPR013577">
    <property type="entry name" value="LLGL2"/>
</dbReference>
<keyword evidence="10" id="KW-0653">Protein transport</keyword>
<dbReference type="Pfam" id="PF08366">
    <property type="entry name" value="LLGL"/>
    <property type="match status" value="1"/>
</dbReference>
<dbReference type="FunFam" id="1.20.5.110:FF:000001">
    <property type="entry name" value="syntaxin-binding protein 5 isoform X1"/>
    <property type="match status" value="1"/>
</dbReference>
<dbReference type="PRINTS" id="PR00962">
    <property type="entry name" value="LETHAL2GIANT"/>
</dbReference>
<keyword evidence="8 14" id="KW-0853">WD repeat</keyword>
<evidence type="ECO:0000256" key="1">
    <source>
        <dbReference type="ARBA" id="ARBA00004202"/>
    </source>
</evidence>
<evidence type="ECO:0000256" key="5">
    <source>
        <dbReference type="ARBA" id="ARBA00022475"/>
    </source>
</evidence>
<sequence length="1220" mass="134475">KMKKFNIRKVLDGLTAASSSSSATAQPGTPRENDLVQETLQSEHFQLCKTVRHGFPYQPSSMAFDPVQKILAVGTQTGALRLFGRAGVECYCQHDSGAAVIQLQFLINEGALVSALADDSIHLWNLRQKIPAILHSLKFNRERITYCHLPFQSKWLYIGSERGNIHIVNVESFTLSGYVIMWNKAIELSTKTHPGPVVHISDNPMDEGKLLIGFECGVVVLWDLKCKKADYRYNYDEAIHSVAWHHEGKQFVCSHSDGTLTTWNVRSPAKPAQIITPHGKQPKDGKKPEPCKPILKVEYKTTRAGDPFMVLSGGLSYDTVGRRACLTVMHGKSTAVLEMDYPIVDFLTLCETPYPNDFQEPYAVVVLLEKDLVVIDLGQPGYPIFENPYPLTIHESPVTCCEYFADCPAELIPALYSVGSRQKRQCCSKKEWPISGGNWGQGTQSYPEIIITGHADGSVKFWDASAFMFQVLYKLKTAKIFERARGKEEKPSADIVEEDPFAIQTLSWCPESRMLCVAGVSAHVIVYRFSKQEITTEVVQLLEVRMQSEFSEVDSPDLGGEQTPTLPNPGTSSSPQESDPPTQPSAGNNSCDGPRDNIPCLQVRSSPLKQSPGYQVELVIQLVWVSGEPPQPITSLAINSSYGLVVFGNSNGLAVVDYLQKTLLLNMGTSELYSPSEPYQRQPRSPRKARQPSGDIPPVKSCMSRLSNLYSQSLKKLRSSPVPLCDSSDGPNASEDRCKSPTSAKFSRKISSSGEQKPDLDAKDNSFTRSRSSSVTSIDRESREAISSFHFCESFPRKTDAQVSPCLLVGTTQGAVMMVALSLPPTGDPRLQQPVGISSCGETREALKVKAESCVISNERTPLFSYLGTLVGLKGGILTMALLDAAGALLPPTYEPWYDPNTSDEEKEKSRRRRPASPPSSQEGQDCQFAVLCSEKQAKVVAMPSQTRVHKHNITEASFVLRADVVQLAGTNCIACFCANGHIMTLRYPLLLPLSPMERYLLLPVRSRMSLCRSLPSLRPLLDVNYLPLTDMRIARTFCFSNVGQAMYMTSPTEIQRVTYSQETCDNLQEMLSELFTPVETPEAPNRGFFKGLFGGGAQSLDREDLFGETAAGKASRSLAQHIPGPGNMEGMKSAASGVVGDLARARIALDERGQKLGELEERTAAMMASADSFSKHAHDVRTRPVSPAPLHPAGGFLSFPLLFSPQMMIKYKDKKWYQL</sequence>
<comment type="subcellular location">
    <subcellularLocation>
        <location evidence="1">Cell membrane</location>
        <topology evidence="1">Peripheral membrane protein</topology>
    </subcellularLocation>
    <subcellularLocation>
        <location evidence="2">Cytoplasm</location>
    </subcellularLocation>
</comment>
<evidence type="ECO:0000256" key="2">
    <source>
        <dbReference type="ARBA" id="ARBA00004496"/>
    </source>
</evidence>
<dbReference type="InterPro" id="IPR000664">
    <property type="entry name" value="Lethal2_giant"/>
</dbReference>
<feature type="domain" description="V-SNARE coiled-coil homology" evidence="17">
    <location>
        <begin position="1128"/>
        <end position="1188"/>
    </location>
</feature>
<keyword evidence="7" id="KW-0963">Cytoplasm</keyword>
<dbReference type="PROSITE" id="PS50082">
    <property type="entry name" value="WD_REPEATS_2"/>
    <property type="match status" value="1"/>
</dbReference>
<dbReference type="InterPro" id="IPR036322">
    <property type="entry name" value="WD40_repeat_dom_sf"/>
</dbReference>
<dbReference type="Pfam" id="PF00400">
    <property type="entry name" value="WD40"/>
    <property type="match status" value="1"/>
</dbReference>
<feature type="non-terminal residue" evidence="18">
    <location>
        <position position="1"/>
    </location>
</feature>
<evidence type="ECO:0000256" key="11">
    <source>
        <dbReference type="ARBA" id="ARBA00023054"/>
    </source>
</evidence>
<evidence type="ECO:0000256" key="16">
    <source>
        <dbReference type="SAM" id="MobiDB-lite"/>
    </source>
</evidence>
<dbReference type="PANTHER" id="PTHR10241:SF37">
    <property type="entry name" value="SYNTAXIN-BINDING PROTEIN 5 ISOFORM X1"/>
    <property type="match status" value="1"/>
</dbReference>
<evidence type="ECO:0000256" key="7">
    <source>
        <dbReference type="ARBA" id="ARBA00022490"/>
    </source>
</evidence>
<comment type="similarity">
    <text evidence="3">Belongs to the WD repeat L(2)GL family.</text>
</comment>
<dbReference type="GO" id="GO:0006887">
    <property type="term" value="P:exocytosis"/>
    <property type="evidence" value="ECO:0007669"/>
    <property type="project" value="UniProtKB-KW"/>
</dbReference>
<feature type="compositionally biased region" description="Polar residues" evidence="16">
    <location>
        <begin position="562"/>
        <end position="591"/>
    </location>
</feature>
<protein>
    <recommendedName>
        <fullName evidence="13">Syntaxin-binding protein 5-like</fullName>
    </recommendedName>
</protein>
<feature type="region of interest" description="Disordered" evidence="16">
    <location>
        <begin position="894"/>
        <end position="925"/>
    </location>
</feature>
<name>Q4REI6_TETNG</name>
<reference evidence="18" key="2">
    <citation type="submission" date="2004-02" db="EMBL/GenBank/DDBJ databases">
        <authorList>
            <consortium name="Genoscope"/>
            <consortium name="Whitehead Institute Centre for Genome Research"/>
        </authorList>
    </citation>
    <scope>NUCLEOTIDE SEQUENCE</scope>
</reference>
<organism evidence="18">
    <name type="scientific">Tetraodon nigroviridis</name>
    <name type="common">Spotted green pufferfish</name>
    <name type="synonym">Chelonodon nigroviridis</name>
    <dbReference type="NCBI Taxonomy" id="99883"/>
    <lineage>
        <taxon>Eukaryota</taxon>
        <taxon>Metazoa</taxon>
        <taxon>Chordata</taxon>
        <taxon>Craniata</taxon>
        <taxon>Vertebrata</taxon>
        <taxon>Euteleostomi</taxon>
        <taxon>Actinopterygii</taxon>
        <taxon>Neopterygii</taxon>
        <taxon>Teleostei</taxon>
        <taxon>Neoteleostei</taxon>
        <taxon>Acanthomorphata</taxon>
        <taxon>Eupercaria</taxon>
        <taxon>Tetraodontiformes</taxon>
        <taxon>Tetradontoidea</taxon>
        <taxon>Tetraodontidae</taxon>
        <taxon>Tetraodon</taxon>
    </lineage>
</organism>
<evidence type="ECO:0000256" key="15">
    <source>
        <dbReference type="PROSITE-ProRule" id="PRU00290"/>
    </source>
</evidence>
<dbReference type="OrthoDB" id="19944at2759"/>
<keyword evidence="11 15" id="KW-0175">Coiled coil</keyword>
<dbReference type="EMBL" id="CAAE01015123">
    <property type="protein sequence ID" value="CAG13196.1"/>
    <property type="molecule type" value="Genomic_DNA"/>
</dbReference>
<dbReference type="InterPro" id="IPR015943">
    <property type="entry name" value="WD40/YVTN_repeat-like_dom_sf"/>
</dbReference>
<gene>
    <name evidence="18" type="ORF">GSTENG00035750001</name>
</gene>
<dbReference type="GO" id="GO:0005886">
    <property type="term" value="C:plasma membrane"/>
    <property type="evidence" value="ECO:0007669"/>
    <property type="project" value="UniProtKB-SubCell"/>
</dbReference>
<keyword evidence="6" id="KW-0268">Exocytosis</keyword>
<feature type="region of interest" description="Disordered" evidence="16">
    <location>
        <begin position="552"/>
        <end position="604"/>
    </location>
</feature>
<proteinExistence type="inferred from homology"/>
<evidence type="ECO:0000256" key="10">
    <source>
        <dbReference type="ARBA" id="ARBA00022927"/>
    </source>
</evidence>
<evidence type="ECO:0000313" key="18">
    <source>
        <dbReference type="EMBL" id="CAG13196.1"/>
    </source>
</evidence>
<dbReference type="SMART" id="SM00320">
    <property type="entry name" value="WD40"/>
    <property type="match status" value="8"/>
</dbReference>
<dbReference type="Gene3D" id="1.20.5.110">
    <property type="match status" value="1"/>
</dbReference>
<reference evidence="18" key="1">
    <citation type="journal article" date="2004" name="Nature">
        <title>Genome duplication in the teleost fish Tetraodon nigroviridis reveals the early vertebrate proto-karyotype.</title>
        <authorList>
            <person name="Jaillon O."/>
            <person name="Aury J.-M."/>
            <person name="Brunet F."/>
            <person name="Petit J.-L."/>
            <person name="Stange-Thomann N."/>
            <person name="Mauceli E."/>
            <person name="Bouneau L."/>
            <person name="Fischer C."/>
            <person name="Ozouf-Costaz C."/>
            <person name="Bernot A."/>
            <person name="Nicaud S."/>
            <person name="Jaffe D."/>
            <person name="Fisher S."/>
            <person name="Lutfalla G."/>
            <person name="Dossat C."/>
            <person name="Segurens B."/>
            <person name="Dasilva C."/>
            <person name="Salanoubat M."/>
            <person name="Levy M."/>
            <person name="Boudet N."/>
            <person name="Castellano S."/>
            <person name="Anthouard V."/>
            <person name="Jubin C."/>
            <person name="Castelli V."/>
            <person name="Katinka M."/>
            <person name="Vacherie B."/>
            <person name="Biemont C."/>
            <person name="Skalli Z."/>
            <person name="Cattolico L."/>
            <person name="Poulain J."/>
            <person name="De Berardinis V."/>
            <person name="Cruaud C."/>
            <person name="Duprat S."/>
            <person name="Brottier P."/>
            <person name="Coutanceau J.-P."/>
            <person name="Gouzy J."/>
            <person name="Parra G."/>
            <person name="Lardier G."/>
            <person name="Chapple C."/>
            <person name="McKernan K.J."/>
            <person name="McEwan P."/>
            <person name="Bosak S."/>
            <person name="Kellis M."/>
            <person name="Volff J.-N."/>
            <person name="Guigo R."/>
            <person name="Zody M.C."/>
            <person name="Mesirov J."/>
            <person name="Lindblad-Toh K."/>
            <person name="Birren B."/>
            <person name="Nusbaum C."/>
            <person name="Kahn D."/>
            <person name="Robinson-Rechavi M."/>
            <person name="Laudet V."/>
            <person name="Schachter V."/>
            <person name="Quetier F."/>
            <person name="Saurin W."/>
            <person name="Scarpelli C."/>
            <person name="Wincker P."/>
            <person name="Lander E.S."/>
            <person name="Weissenbach J."/>
            <person name="Roest Crollius H."/>
        </authorList>
    </citation>
    <scope>NUCLEOTIDE SEQUENCE [LARGE SCALE GENOMIC DNA]</scope>
</reference>
<dbReference type="SUPFAM" id="SSF58038">
    <property type="entry name" value="SNARE fusion complex"/>
    <property type="match status" value="1"/>
</dbReference>
<dbReference type="CDD" id="cd15893">
    <property type="entry name" value="R-SNARE_STXBP5"/>
    <property type="match status" value="1"/>
</dbReference>
<dbReference type="PANTHER" id="PTHR10241">
    <property type="entry name" value="LETHAL 2 GIANT LARVAE PROTEIN"/>
    <property type="match status" value="1"/>
</dbReference>
<keyword evidence="4" id="KW-0813">Transport</keyword>
<comment type="caution">
    <text evidence="18">The sequence shown here is derived from an EMBL/GenBank/DDBJ whole genome shotgun (WGS) entry which is preliminary data.</text>
</comment>
<keyword evidence="12" id="KW-0472">Membrane</keyword>
<evidence type="ECO:0000256" key="3">
    <source>
        <dbReference type="ARBA" id="ARBA00008070"/>
    </source>
</evidence>
<feature type="compositionally biased region" description="Polar residues" evidence="16">
    <location>
        <begin position="740"/>
        <end position="755"/>
    </location>
</feature>
<evidence type="ECO:0000256" key="14">
    <source>
        <dbReference type="PROSITE-ProRule" id="PRU00221"/>
    </source>
</evidence>
<dbReference type="InterPro" id="IPR042855">
    <property type="entry name" value="V_SNARE_CC"/>
</dbReference>
<dbReference type="GO" id="GO:0006893">
    <property type="term" value="P:Golgi to plasma membrane transport"/>
    <property type="evidence" value="ECO:0007669"/>
    <property type="project" value="TreeGrafter"/>
</dbReference>
<feature type="compositionally biased region" description="Basic and acidic residues" evidence="16">
    <location>
        <begin position="756"/>
        <end position="766"/>
    </location>
</feature>
<dbReference type="GO" id="GO:0019905">
    <property type="term" value="F:syntaxin binding"/>
    <property type="evidence" value="ECO:0007669"/>
    <property type="project" value="TreeGrafter"/>
</dbReference>
<feature type="region of interest" description="Disordered" evidence="16">
    <location>
        <begin position="671"/>
        <end position="702"/>
    </location>
</feature>
<dbReference type="SUPFAM" id="SSF50978">
    <property type="entry name" value="WD40 repeat-like"/>
    <property type="match status" value="2"/>
</dbReference>
<evidence type="ECO:0000256" key="4">
    <source>
        <dbReference type="ARBA" id="ARBA00022448"/>
    </source>
</evidence>